<keyword evidence="8" id="KW-1185">Reference proteome</keyword>
<feature type="domain" description="SGTA homodimerisation" evidence="6">
    <location>
        <begin position="132"/>
        <end position="184"/>
    </location>
</feature>
<dbReference type="InterPro" id="IPR047150">
    <property type="entry name" value="SGT"/>
</dbReference>
<evidence type="ECO:0000256" key="3">
    <source>
        <dbReference type="ARBA" id="ARBA00022803"/>
    </source>
</evidence>
<dbReference type="Pfam" id="PF13414">
    <property type="entry name" value="TPR_11"/>
    <property type="match status" value="1"/>
</dbReference>
<dbReference type="PANTHER" id="PTHR45831">
    <property type="entry name" value="LD24721P"/>
    <property type="match status" value="1"/>
</dbReference>
<evidence type="ECO:0000256" key="5">
    <source>
        <dbReference type="SAM" id="MobiDB-lite"/>
    </source>
</evidence>
<evidence type="ECO:0000313" key="8">
    <source>
        <dbReference type="Proteomes" id="UP000075880"/>
    </source>
</evidence>
<protein>
    <recommendedName>
        <fullName evidence="6">SGTA homodimerisation domain-containing protein</fullName>
    </recommendedName>
</protein>
<feature type="repeat" description="TPR" evidence="4">
    <location>
        <begin position="218"/>
        <end position="251"/>
    </location>
</feature>
<evidence type="ECO:0000256" key="1">
    <source>
        <dbReference type="ARBA" id="ARBA00008175"/>
    </source>
</evidence>
<dbReference type="EnsemblMetazoa" id="ENSAATROPT000718">
    <property type="protein sequence ID" value="ENSAATROPP000683"/>
    <property type="gene ID" value="ENSAATROPG000586"/>
</dbReference>
<dbReference type="Pfam" id="PF00515">
    <property type="entry name" value="TPR_1"/>
    <property type="match status" value="1"/>
</dbReference>
<dbReference type="Pfam" id="PF16546">
    <property type="entry name" value="SGTA_dimer"/>
    <property type="match status" value="1"/>
</dbReference>
<feature type="compositionally biased region" description="Pro residues" evidence="5">
    <location>
        <begin position="425"/>
        <end position="445"/>
    </location>
</feature>
<evidence type="ECO:0000259" key="6">
    <source>
        <dbReference type="Pfam" id="PF16546"/>
    </source>
</evidence>
<dbReference type="PROSITE" id="PS50005">
    <property type="entry name" value="TPR"/>
    <property type="match status" value="3"/>
</dbReference>
<organism evidence="7 8">
    <name type="scientific">Anopheles atroparvus</name>
    <name type="common">European mosquito</name>
    <dbReference type="NCBI Taxonomy" id="41427"/>
    <lineage>
        <taxon>Eukaryota</taxon>
        <taxon>Metazoa</taxon>
        <taxon>Ecdysozoa</taxon>
        <taxon>Arthropoda</taxon>
        <taxon>Hexapoda</taxon>
        <taxon>Insecta</taxon>
        <taxon>Pterygota</taxon>
        <taxon>Neoptera</taxon>
        <taxon>Endopterygota</taxon>
        <taxon>Diptera</taxon>
        <taxon>Nematocera</taxon>
        <taxon>Culicoidea</taxon>
        <taxon>Culicidae</taxon>
        <taxon>Anophelinae</taxon>
        <taxon>Anopheles</taxon>
    </lineage>
</organism>
<feature type="region of interest" description="Disordered" evidence="5">
    <location>
        <begin position="414"/>
        <end position="445"/>
    </location>
</feature>
<keyword evidence="2" id="KW-0677">Repeat</keyword>
<dbReference type="SMART" id="SM00028">
    <property type="entry name" value="TPR"/>
    <property type="match status" value="3"/>
</dbReference>
<evidence type="ECO:0000256" key="2">
    <source>
        <dbReference type="ARBA" id="ARBA00022737"/>
    </source>
</evidence>
<dbReference type="Gene3D" id="1.25.40.10">
    <property type="entry name" value="Tetratricopeptide repeat domain"/>
    <property type="match status" value="1"/>
</dbReference>
<reference evidence="7" key="1">
    <citation type="submission" date="2024-04" db="UniProtKB">
        <authorList>
            <consortium name="EnsemblMetazoa"/>
        </authorList>
    </citation>
    <scope>IDENTIFICATION</scope>
    <source>
        <strain evidence="7">EBRO</strain>
    </source>
</reference>
<dbReference type="GO" id="GO:0060090">
    <property type="term" value="F:molecular adaptor activity"/>
    <property type="evidence" value="ECO:0007669"/>
    <property type="project" value="TreeGrafter"/>
</dbReference>
<keyword evidence="3 4" id="KW-0802">TPR repeat</keyword>
<dbReference type="InterPro" id="IPR011990">
    <property type="entry name" value="TPR-like_helical_dom_sf"/>
</dbReference>
<dbReference type="GO" id="GO:0016020">
    <property type="term" value="C:membrane"/>
    <property type="evidence" value="ECO:0007669"/>
    <property type="project" value="TreeGrafter"/>
</dbReference>
<proteinExistence type="inferred from homology"/>
<dbReference type="PROSITE" id="PS50293">
    <property type="entry name" value="TPR_REGION"/>
    <property type="match status" value="1"/>
</dbReference>
<dbReference type="GO" id="GO:0072380">
    <property type="term" value="C:TRC complex"/>
    <property type="evidence" value="ECO:0007669"/>
    <property type="project" value="TreeGrafter"/>
</dbReference>
<dbReference type="Proteomes" id="UP000075880">
    <property type="component" value="Unassembled WGS sequence"/>
</dbReference>
<evidence type="ECO:0000313" key="7">
    <source>
        <dbReference type="EnsemblMetazoa" id="ENSAATROPP000683"/>
    </source>
</evidence>
<name>A0AAG5CQ42_ANOAO</name>
<dbReference type="Gene3D" id="1.20.5.420">
    <property type="entry name" value="Immunoglobulin FC, subunit C"/>
    <property type="match status" value="1"/>
</dbReference>
<dbReference type="AlphaFoldDB" id="A0AAG5CQ42"/>
<dbReference type="SUPFAM" id="SSF48452">
    <property type="entry name" value="TPR-like"/>
    <property type="match status" value="1"/>
</dbReference>
<comment type="similarity">
    <text evidence="1">Belongs to the SGT family.</text>
</comment>
<sequence>MLSSDLFEKSSPPYLRILDEIQTQFLKNTQLPNTTKFRIRTSHQYRKQLDILNAPGSRARKSKIACHNIRKYYHHTSNCRCCVVLVFLRFPNNTCTSCVDLIRVEIIPRIHPSSQFCTHSTMASSVDSTDAKFFVRSFIRFLASQIEQPNFNEDSRESIEVAIQCLENVYELNEEAATEAESSVKKEKENEDPRNHIDLYELYRNTFVVVSPERKQEAEGLKNDGNRLMKEEKYQEALNTYSKAINIDATNPVFYCNRAAAYSRLGDYSRAADDCRMALRHDPDYSKAWGRLGLAYSKMNQHQQAITAYQNAIRLEPDNQDYKNNLSVSQQHLEERSRNPTPGAMPDGLDLGAVLNNPDLVRMAASMMGDPSIQNMLGQLGGMNNMDALLDTGRRLAQQMSSQNPDLFSNVLRQMEEAGVNLPRNNPPNPDGSGNPPQPPPPSSS</sequence>
<dbReference type="FunFam" id="1.20.5.420:FF:000013">
    <property type="entry name" value="LD24721p"/>
    <property type="match status" value="1"/>
</dbReference>
<feature type="repeat" description="TPR" evidence="4">
    <location>
        <begin position="252"/>
        <end position="285"/>
    </location>
</feature>
<evidence type="ECO:0000256" key="4">
    <source>
        <dbReference type="PROSITE-ProRule" id="PRU00339"/>
    </source>
</evidence>
<accession>A0AAG5CQ42</accession>
<dbReference type="GO" id="GO:0006620">
    <property type="term" value="P:post-translational protein targeting to endoplasmic reticulum membrane"/>
    <property type="evidence" value="ECO:0007669"/>
    <property type="project" value="TreeGrafter"/>
</dbReference>
<dbReference type="PANTHER" id="PTHR45831:SF2">
    <property type="entry name" value="LD24721P"/>
    <property type="match status" value="1"/>
</dbReference>
<dbReference type="InterPro" id="IPR019734">
    <property type="entry name" value="TPR_rpt"/>
</dbReference>
<dbReference type="InterPro" id="IPR032374">
    <property type="entry name" value="SGTA_dimer"/>
</dbReference>
<feature type="repeat" description="TPR" evidence="4">
    <location>
        <begin position="286"/>
        <end position="319"/>
    </location>
</feature>